<dbReference type="OrthoDB" id="5331170at2759"/>
<dbReference type="GeneID" id="63848558"/>
<sequence>MPILPNPPGFQRIDIPWSHRPAEYVREPGVPRGWYQDGRKLHHVKASKAFIWPKDGKNGSTWGRMKDILKNRGPDIHVAFAANKADCVSNRPPRAQWSRHTNLDDRDLRFGFNSQKFAPWTNSRGLGGRMPGMSYDFRTRKYGPPYSRMWTDAVWQQEPYKNRKWNTYPEAVRMWDGSWLQDRQYMPQSLNGPTHNEYGRGIDGFHLPYGPLI</sequence>
<keyword evidence="2" id="KW-1185">Reference proteome</keyword>
<protein>
    <submittedName>
        <fullName evidence="1">Uncharacterized protein</fullName>
    </submittedName>
</protein>
<evidence type="ECO:0000313" key="1">
    <source>
        <dbReference type="EMBL" id="KAF1842483.1"/>
    </source>
</evidence>
<dbReference type="RefSeq" id="XP_040785046.1">
    <property type="nucleotide sequence ID" value="XM_040931306.1"/>
</dbReference>
<name>A0A9P4L5Y3_9PLEO</name>
<gene>
    <name evidence="1" type="ORF">K460DRAFT_346373</name>
</gene>
<accession>A0A9P4L5Y3</accession>
<comment type="caution">
    <text evidence="1">The sequence shown here is derived from an EMBL/GenBank/DDBJ whole genome shotgun (WGS) entry which is preliminary data.</text>
</comment>
<proteinExistence type="predicted"/>
<reference evidence="1" key="1">
    <citation type="submission" date="2020-01" db="EMBL/GenBank/DDBJ databases">
        <authorList>
            <consortium name="DOE Joint Genome Institute"/>
            <person name="Haridas S."/>
            <person name="Albert R."/>
            <person name="Binder M."/>
            <person name="Bloem J."/>
            <person name="Labutti K."/>
            <person name="Salamov A."/>
            <person name="Andreopoulos B."/>
            <person name="Baker S.E."/>
            <person name="Barry K."/>
            <person name="Bills G."/>
            <person name="Bluhm B.H."/>
            <person name="Cannon C."/>
            <person name="Castanera R."/>
            <person name="Culley D.E."/>
            <person name="Daum C."/>
            <person name="Ezra D."/>
            <person name="Gonzalez J.B."/>
            <person name="Henrissat B."/>
            <person name="Kuo A."/>
            <person name="Liang C."/>
            <person name="Lipzen A."/>
            <person name="Lutzoni F."/>
            <person name="Magnuson J."/>
            <person name="Mondo S."/>
            <person name="Nolan M."/>
            <person name="Ohm R."/>
            <person name="Pangilinan J."/>
            <person name="Park H.-J."/>
            <person name="Ramirez L."/>
            <person name="Alfaro M."/>
            <person name="Sun H."/>
            <person name="Tritt A."/>
            <person name="Yoshinaga Y."/>
            <person name="Zwiers L.-H."/>
            <person name="Turgeon B.G."/>
            <person name="Goodwin S.B."/>
            <person name="Spatafora J.W."/>
            <person name="Crous P.W."/>
            <person name="Grigoriev I.V."/>
        </authorList>
    </citation>
    <scope>NUCLEOTIDE SEQUENCE</scope>
    <source>
        <strain evidence="1">CBS 394.84</strain>
    </source>
</reference>
<organism evidence="1 2">
    <name type="scientific">Cucurbitaria berberidis CBS 394.84</name>
    <dbReference type="NCBI Taxonomy" id="1168544"/>
    <lineage>
        <taxon>Eukaryota</taxon>
        <taxon>Fungi</taxon>
        <taxon>Dikarya</taxon>
        <taxon>Ascomycota</taxon>
        <taxon>Pezizomycotina</taxon>
        <taxon>Dothideomycetes</taxon>
        <taxon>Pleosporomycetidae</taxon>
        <taxon>Pleosporales</taxon>
        <taxon>Pleosporineae</taxon>
        <taxon>Cucurbitariaceae</taxon>
        <taxon>Cucurbitaria</taxon>
    </lineage>
</organism>
<evidence type="ECO:0000313" key="2">
    <source>
        <dbReference type="Proteomes" id="UP000800039"/>
    </source>
</evidence>
<dbReference type="Proteomes" id="UP000800039">
    <property type="component" value="Unassembled WGS sequence"/>
</dbReference>
<dbReference type="EMBL" id="ML976618">
    <property type="protein sequence ID" value="KAF1842483.1"/>
    <property type="molecule type" value="Genomic_DNA"/>
</dbReference>
<dbReference type="AlphaFoldDB" id="A0A9P4L5Y3"/>